<feature type="domain" description="Glycosyltransferase 2-like" evidence="1">
    <location>
        <begin position="4"/>
        <end position="169"/>
    </location>
</feature>
<dbReference type="AlphaFoldDB" id="A0A1T5BUI4"/>
<gene>
    <name evidence="2" type="ORF">SAMN05660293_00619</name>
</gene>
<dbReference type="CDD" id="cd00761">
    <property type="entry name" value="Glyco_tranf_GTA_type"/>
    <property type="match status" value="1"/>
</dbReference>
<keyword evidence="3" id="KW-1185">Reference proteome</keyword>
<name>A0A1T5BUI4_9BACT</name>
<reference evidence="3" key="1">
    <citation type="submission" date="2017-02" db="EMBL/GenBank/DDBJ databases">
        <authorList>
            <person name="Varghese N."/>
            <person name="Submissions S."/>
        </authorList>
    </citation>
    <scope>NUCLEOTIDE SEQUENCE [LARGE SCALE GENOMIC DNA]</scope>
    <source>
        <strain evidence="3">DSM 22270</strain>
    </source>
</reference>
<evidence type="ECO:0000313" key="3">
    <source>
        <dbReference type="Proteomes" id="UP000190897"/>
    </source>
</evidence>
<evidence type="ECO:0000259" key="1">
    <source>
        <dbReference type="Pfam" id="PF00535"/>
    </source>
</evidence>
<dbReference type="InterPro" id="IPR029044">
    <property type="entry name" value="Nucleotide-diphossugar_trans"/>
</dbReference>
<dbReference type="InterPro" id="IPR050834">
    <property type="entry name" value="Glycosyltransf_2"/>
</dbReference>
<sequence>MKISVCIPTYNQAAYIGLTIRSVMVQTLLPDEIIVSDDCSTDNTLEILEKLAAEISILTIIRQQSNKGIAGNTDACLRAATGDYIVKLDSDDALLPDYIKTLSALLTEHPQAGYAHAAVREIDHNGHAGEPRRLLRGAGFVTSEDALRSALKGYRVAANILMFRKEALEKVDYIQCTQDFAEDYFLSVCIAKAGYGNVYSPKILSAYRVWTDQGNVRKRRKLAEINGLNAVLSNAITPAFEQRAWDLNPVLRAKQHFAITHSGCLSWKVYNKEEKRELENAILKLSSAPATKFFIWSHKNGFGKVLEVYQNSAATIKRHIKKLILTRPQTR</sequence>
<proteinExistence type="predicted"/>
<dbReference type="PANTHER" id="PTHR43685:SF2">
    <property type="entry name" value="GLYCOSYLTRANSFERASE 2-LIKE DOMAIN-CONTAINING PROTEIN"/>
    <property type="match status" value="1"/>
</dbReference>
<organism evidence="2 3">
    <name type="scientific">Dyadobacter psychrophilus</name>
    <dbReference type="NCBI Taxonomy" id="651661"/>
    <lineage>
        <taxon>Bacteria</taxon>
        <taxon>Pseudomonadati</taxon>
        <taxon>Bacteroidota</taxon>
        <taxon>Cytophagia</taxon>
        <taxon>Cytophagales</taxon>
        <taxon>Spirosomataceae</taxon>
        <taxon>Dyadobacter</taxon>
    </lineage>
</organism>
<dbReference type="PANTHER" id="PTHR43685">
    <property type="entry name" value="GLYCOSYLTRANSFERASE"/>
    <property type="match status" value="1"/>
</dbReference>
<dbReference type="InterPro" id="IPR001173">
    <property type="entry name" value="Glyco_trans_2-like"/>
</dbReference>
<dbReference type="Gene3D" id="3.90.550.10">
    <property type="entry name" value="Spore Coat Polysaccharide Biosynthesis Protein SpsA, Chain A"/>
    <property type="match status" value="1"/>
</dbReference>
<accession>A0A1T5BUI4</accession>
<dbReference type="RefSeq" id="WP_170916561.1">
    <property type="nucleotide sequence ID" value="NZ_FUZA01000001.1"/>
</dbReference>
<dbReference type="Proteomes" id="UP000190897">
    <property type="component" value="Unassembled WGS sequence"/>
</dbReference>
<dbReference type="Pfam" id="PF00535">
    <property type="entry name" value="Glycos_transf_2"/>
    <property type="match status" value="1"/>
</dbReference>
<dbReference type="SUPFAM" id="SSF53448">
    <property type="entry name" value="Nucleotide-diphospho-sugar transferases"/>
    <property type="match status" value="1"/>
</dbReference>
<evidence type="ECO:0000313" key="2">
    <source>
        <dbReference type="EMBL" id="SKB50797.1"/>
    </source>
</evidence>
<protein>
    <recommendedName>
        <fullName evidence="1">Glycosyltransferase 2-like domain-containing protein</fullName>
    </recommendedName>
</protein>
<dbReference type="EMBL" id="FUZA01000001">
    <property type="protein sequence ID" value="SKB50797.1"/>
    <property type="molecule type" value="Genomic_DNA"/>
</dbReference>
<dbReference type="STRING" id="651661.SAMN05660293_00619"/>